<keyword evidence="3" id="KW-0274">FAD</keyword>
<dbReference type="EMBL" id="KV748581">
    <property type="protein sequence ID" value="OCL14393.1"/>
    <property type="molecule type" value="Genomic_DNA"/>
</dbReference>
<gene>
    <name evidence="6" type="ORF">AOQ84DRAFT_331153</name>
</gene>
<dbReference type="InterPro" id="IPR036188">
    <property type="entry name" value="FAD/NAD-bd_sf"/>
</dbReference>
<keyword evidence="4" id="KW-0560">Oxidoreductase</keyword>
<dbReference type="PANTHER" id="PTHR47178">
    <property type="entry name" value="MONOOXYGENASE, FAD-BINDING"/>
    <property type="match status" value="1"/>
</dbReference>
<evidence type="ECO:0000313" key="6">
    <source>
        <dbReference type="EMBL" id="OCL14393.1"/>
    </source>
</evidence>
<evidence type="ECO:0000256" key="4">
    <source>
        <dbReference type="ARBA" id="ARBA00023002"/>
    </source>
</evidence>
<evidence type="ECO:0000313" key="7">
    <source>
        <dbReference type="Proteomes" id="UP000250140"/>
    </source>
</evidence>
<comment type="cofactor">
    <cofactor evidence="1">
        <name>FAD</name>
        <dbReference type="ChEBI" id="CHEBI:57692"/>
    </cofactor>
</comment>
<accession>A0A8E2FCF5</accession>
<reference evidence="6 7" key="1">
    <citation type="journal article" date="2016" name="Nat. Commun.">
        <title>Ectomycorrhizal ecology is imprinted in the genome of the dominant symbiotic fungus Cenococcum geophilum.</title>
        <authorList>
            <consortium name="DOE Joint Genome Institute"/>
            <person name="Peter M."/>
            <person name="Kohler A."/>
            <person name="Ohm R.A."/>
            <person name="Kuo A."/>
            <person name="Krutzmann J."/>
            <person name="Morin E."/>
            <person name="Arend M."/>
            <person name="Barry K.W."/>
            <person name="Binder M."/>
            <person name="Choi C."/>
            <person name="Clum A."/>
            <person name="Copeland A."/>
            <person name="Grisel N."/>
            <person name="Haridas S."/>
            <person name="Kipfer T."/>
            <person name="LaButti K."/>
            <person name="Lindquist E."/>
            <person name="Lipzen A."/>
            <person name="Maire R."/>
            <person name="Meier B."/>
            <person name="Mihaltcheva S."/>
            <person name="Molinier V."/>
            <person name="Murat C."/>
            <person name="Poggeler S."/>
            <person name="Quandt C.A."/>
            <person name="Sperisen C."/>
            <person name="Tritt A."/>
            <person name="Tisserant E."/>
            <person name="Crous P.W."/>
            <person name="Henrissat B."/>
            <person name="Nehls U."/>
            <person name="Egli S."/>
            <person name="Spatafora J.W."/>
            <person name="Grigoriev I.V."/>
            <person name="Martin F.M."/>
        </authorList>
    </citation>
    <scope>NUCLEOTIDE SEQUENCE [LARGE SCALE GENOMIC DNA]</scope>
    <source>
        <strain evidence="6 7">CBS 207.34</strain>
    </source>
</reference>
<evidence type="ECO:0000256" key="3">
    <source>
        <dbReference type="ARBA" id="ARBA00022827"/>
    </source>
</evidence>
<organism evidence="6 7">
    <name type="scientific">Glonium stellatum</name>
    <dbReference type="NCBI Taxonomy" id="574774"/>
    <lineage>
        <taxon>Eukaryota</taxon>
        <taxon>Fungi</taxon>
        <taxon>Dikarya</taxon>
        <taxon>Ascomycota</taxon>
        <taxon>Pezizomycotina</taxon>
        <taxon>Dothideomycetes</taxon>
        <taxon>Pleosporomycetidae</taxon>
        <taxon>Gloniales</taxon>
        <taxon>Gloniaceae</taxon>
        <taxon>Glonium</taxon>
    </lineage>
</organism>
<protein>
    <submittedName>
        <fullName evidence="6">FAD/NAD(P)-binding domain-containing protein</fullName>
    </submittedName>
</protein>
<dbReference type="GO" id="GO:0004497">
    <property type="term" value="F:monooxygenase activity"/>
    <property type="evidence" value="ECO:0007669"/>
    <property type="project" value="UniProtKB-KW"/>
</dbReference>
<evidence type="ECO:0000256" key="1">
    <source>
        <dbReference type="ARBA" id="ARBA00001974"/>
    </source>
</evidence>
<keyword evidence="7" id="KW-1185">Reference proteome</keyword>
<name>A0A8E2FCF5_9PEZI</name>
<dbReference type="Gene3D" id="3.50.50.60">
    <property type="entry name" value="FAD/NAD(P)-binding domain"/>
    <property type="match status" value="1"/>
</dbReference>
<dbReference type="PRINTS" id="PR00420">
    <property type="entry name" value="RNGMNOXGNASE"/>
</dbReference>
<dbReference type="AlphaFoldDB" id="A0A8E2FCF5"/>
<keyword evidence="2" id="KW-0285">Flavoprotein</keyword>
<sequence length="422" mass="47244">MTTSSPPLPVLIIGAGICGLTLAQRLRTLDIPFKLFERDIFPTARGAGWGLTINWALPMFYGLLPPSVKERLPETYVNRAAVERGETSSFTFFDLSTGIPKWRVPPGERIRVSRVKLKTLLMDSVDIEWSKSFKNFDTTEYSVTAHFEDGSNCEGCILVDCEGTQSHARRSLYPLNHETFKLPIRFIGTITQPSPEQVKEILKLDSFFFHGASSENDSYMYFSFLSAPYSPEEADEKYICQIALTWPFRKGFFGNPEPTEVPQTDFERVALMKRIASTWVEPFRSIVLDIPDDTETKPIVLQDWPPPQGVHGHGRVVMMGDALHPMVMYRGDGANHGIADVVDFFNRLGPYLPHSHAAGESTNVGYAAIRAAIDAYEDDVSARATLAVLASRQACLDAHEWGRLNERSPLFAKRVMLSDVSS</sequence>
<evidence type="ECO:0000256" key="5">
    <source>
        <dbReference type="ARBA" id="ARBA00023033"/>
    </source>
</evidence>
<dbReference type="Proteomes" id="UP000250140">
    <property type="component" value="Unassembled WGS sequence"/>
</dbReference>
<evidence type="ECO:0000256" key="2">
    <source>
        <dbReference type="ARBA" id="ARBA00022630"/>
    </source>
</evidence>
<dbReference type="OrthoDB" id="47494at2759"/>
<dbReference type="PANTHER" id="PTHR47178:SF1">
    <property type="entry name" value="FAD-BINDING DOMAIN-CONTAINING PROTEIN-RELATED"/>
    <property type="match status" value="1"/>
</dbReference>
<proteinExistence type="predicted"/>
<dbReference type="SUPFAM" id="SSF51905">
    <property type="entry name" value="FAD/NAD(P)-binding domain"/>
    <property type="match status" value="1"/>
</dbReference>
<keyword evidence="5" id="KW-0503">Monooxygenase</keyword>